<dbReference type="Proteomes" id="UP001162162">
    <property type="component" value="Unassembled WGS sequence"/>
</dbReference>
<name>A0AAV8YCJ2_9CUCU</name>
<proteinExistence type="predicted"/>
<accession>A0AAV8YCJ2</accession>
<comment type="caution">
    <text evidence="1">The sequence shown here is derived from an EMBL/GenBank/DDBJ whole genome shotgun (WGS) entry which is preliminary data.</text>
</comment>
<evidence type="ECO:0000313" key="2">
    <source>
        <dbReference type="Proteomes" id="UP001162162"/>
    </source>
</evidence>
<keyword evidence="2" id="KW-1185">Reference proteome</keyword>
<dbReference type="AlphaFoldDB" id="A0AAV8YCJ2"/>
<dbReference type="EMBL" id="JAPWTK010000129">
    <property type="protein sequence ID" value="KAJ8948831.1"/>
    <property type="molecule type" value="Genomic_DNA"/>
</dbReference>
<evidence type="ECO:0000313" key="1">
    <source>
        <dbReference type="EMBL" id="KAJ8948831.1"/>
    </source>
</evidence>
<gene>
    <name evidence="1" type="ORF">NQ318_013483</name>
</gene>
<protein>
    <submittedName>
        <fullName evidence="1">Uncharacterized protein</fullName>
    </submittedName>
</protein>
<organism evidence="1 2">
    <name type="scientific">Aromia moschata</name>
    <dbReference type="NCBI Taxonomy" id="1265417"/>
    <lineage>
        <taxon>Eukaryota</taxon>
        <taxon>Metazoa</taxon>
        <taxon>Ecdysozoa</taxon>
        <taxon>Arthropoda</taxon>
        <taxon>Hexapoda</taxon>
        <taxon>Insecta</taxon>
        <taxon>Pterygota</taxon>
        <taxon>Neoptera</taxon>
        <taxon>Endopterygota</taxon>
        <taxon>Coleoptera</taxon>
        <taxon>Polyphaga</taxon>
        <taxon>Cucujiformia</taxon>
        <taxon>Chrysomeloidea</taxon>
        <taxon>Cerambycidae</taxon>
        <taxon>Cerambycinae</taxon>
        <taxon>Callichromatini</taxon>
        <taxon>Aromia</taxon>
    </lineage>
</organism>
<reference evidence="1" key="1">
    <citation type="journal article" date="2023" name="Insect Mol. Biol.">
        <title>Genome sequencing provides insights into the evolution of gene families encoding plant cell wall-degrading enzymes in longhorned beetles.</title>
        <authorList>
            <person name="Shin N.R."/>
            <person name="Okamura Y."/>
            <person name="Kirsch R."/>
            <person name="Pauchet Y."/>
        </authorList>
    </citation>
    <scope>NUCLEOTIDE SEQUENCE</scope>
    <source>
        <strain evidence="1">AMC_N1</strain>
    </source>
</reference>
<sequence length="66" mass="7559">MFFTKKQIVHSQCFNGKEGVGGRPKFCDTSTTWSLRIHEMPLQETKVRIKAIEVIVVQDPKVETLP</sequence>